<sequence>MVIDCLKTFSVMKNEILEGLTTVNSIFKFDFSNKASYADISKMPNTVLEIKEKVEAILRQYDLKVKLNSVLLNLYRNEKDSVAWHSDDELSLGICPTIASVSLGTTRKFEMRPKENVRDYGAKDIIYVNLTHGSLIVMDGVMQQDWQCLHIQSMQAYDLLQHTVL</sequence>
<dbReference type="PANTHER" id="PTHR31212:SF4">
    <property type="entry name" value="ALPHA-KETOGLUTARATE-DEPENDENT DIOXYGENASE ALKB HOMOLOG 3"/>
    <property type="match status" value="1"/>
</dbReference>
<dbReference type="PROSITE" id="PS51471">
    <property type="entry name" value="FE2OG_OXY"/>
    <property type="match status" value="1"/>
</dbReference>
<dbReference type="InterPro" id="IPR027450">
    <property type="entry name" value="AlkB-like"/>
</dbReference>
<dbReference type="GO" id="GO:0006307">
    <property type="term" value="P:DNA alkylation repair"/>
    <property type="evidence" value="ECO:0007669"/>
    <property type="project" value="InterPro"/>
</dbReference>
<dbReference type="InterPro" id="IPR032854">
    <property type="entry name" value="ALKBH3"/>
</dbReference>
<dbReference type="Pfam" id="PF13532">
    <property type="entry name" value="2OG-FeII_Oxy_2"/>
    <property type="match status" value="1"/>
</dbReference>
<comment type="cofactor">
    <cofactor evidence="1">
        <name>Fe(2+)</name>
        <dbReference type="ChEBI" id="CHEBI:29033"/>
    </cofactor>
</comment>
<protein>
    <recommendedName>
        <fullName evidence="2">Fe2OG dioxygenase domain-containing protein</fullName>
    </recommendedName>
</protein>
<name>A0AAV2AR71_9ARAC</name>
<dbReference type="InterPro" id="IPR005123">
    <property type="entry name" value="Oxoglu/Fe-dep_dioxygenase_dom"/>
</dbReference>
<dbReference type="AlphaFoldDB" id="A0AAV2AR71"/>
<evidence type="ECO:0000313" key="3">
    <source>
        <dbReference type="EMBL" id="CAL1286071.1"/>
    </source>
</evidence>
<gene>
    <name evidence="3" type="ORF">LARSCL_LOCUS14040</name>
</gene>
<dbReference type="InterPro" id="IPR037151">
    <property type="entry name" value="AlkB-like_sf"/>
</dbReference>
<dbReference type="GO" id="GO:0005739">
    <property type="term" value="C:mitochondrion"/>
    <property type="evidence" value="ECO:0007669"/>
    <property type="project" value="TreeGrafter"/>
</dbReference>
<dbReference type="GO" id="GO:0005654">
    <property type="term" value="C:nucleoplasm"/>
    <property type="evidence" value="ECO:0007669"/>
    <property type="project" value="TreeGrafter"/>
</dbReference>
<proteinExistence type="predicted"/>
<accession>A0AAV2AR71</accession>
<dbReference type="SUPFAM" id="SSF51197">
    <property type="entry name" value="Clavaminate synthase-like"/>
    <property type="match status" value="1"/>
</dbReference>
<dbReference type="GO" id="GO:0051213">
    <property type="term" value="F:dioxygenase activity"/>
    <property type="evidence" value="ECO:0007669"/>
    <property type="project" value="InterPro"/>
</dbReference>
<evidence type="ECO:0000259" key="2">
    <source>
        <dbReference type="PROSITE" id="PS51471"/>
    </source>
</evidence>
<keyword evidence="4" id="KW-1185">Reference proteome</keyword>
<evidence type="ECO:0000313" key="4">
    <source>
        <dbReference type="Proteomes" id="UP001497382"/>
    </source>
</evidence>
<evidence type="ECO:0000256" key="1">
    <source>
        <dbReference type="ARBA" id="ARBA00001954"/>
    </source>
</evidence>
<organism evidence="3 4">
    <name type="scientific">Larinioides sclopetarius</name>
    <dbReference type="NCBI Taxonomy" id="280406"/>
    <lineage>
        <taxon>Eukaryota</taxon>
        <taxon>Metazoa</taxon>
        <taxon>Ecdysozoa</taxon>
        <taxon>Arthropoda</taxon>
        <taxon>Chelicerata</taxon>
        <taxon>Arachnida</taxon>
        <taxon>Araneae</taxon>
        <taxon>Araneomorphae</taxon>
        <taxon>Entelegynae</taxon>
        <taxon>Araneoidea</taxon>
        <taxon>Araneidae</taxon>
        <taxon>Larinioides</taxon>
    </lineage>
</organism>
<dbReference type="Gene3D" id="2.60.120.590">
    <property type="entry name" value="Alpha-ketoglutarate-dependent dioxygenase AlkB-like"/>
    <property type="match status" value="1"/>
</dbReference>
<dbReference type="Proteomes" id="UP001497382">
    <property type="component" value="Unassembled WGS sequence"/>
</dbReference>
<dbReference type="PANTHER" id="PTHR31212">
    <property type="entry name" value="ALPHA-KETOGLUTARATE-DEPENDENT DIOXYGENASE ALKB HOMOLOG 3"/>
    <property type="match status" value="1"/>
</dbReference>
<dbReference type="EMBL" id="CAXIEN010000197">
    <property type="protein sequence ID" value="CAL1286071.1"/>
    <property type="molecule type" value="Genomic_DNA"/>
</dbReference>
<comment type="caution">
    <text evidence="3">The sequence shown here is derived from an EMBL/GenBank/DDBJ whole genome shotgun (WGS) entry which is preliminary data.</text>
</comment>
<reference evidence="3 4" key="1">
    <citation type="submission" date="2024-04" db="EMBL/GenBank/DDBJ databases">
        <authorList>
            <person name="Rising A."/>
            <person name="Reimegard J."/>
            <person name="Sonavane S."/>
            <person name="Akerstrom W."/>
            <person name="Nylinder S."/>
            <person name="Hedman E."/>
            <person name="Kallberg Y."/>
        </authorList>
    </citation>
    <scope>NUCLEOTIDE SEQUENCE [LARGE SCALE GENOMIC DNA]</scope>
</reference>
<feature type="domain" description="Fe2OG dioxygenase" evidence="2">
    <location>
        <begin position="66"/>
        <end position="165"/>
    </location>
</feature>